<comment type="caution">
    <text evidence="1">The sequence shown here is derived from an EMBL/GenBank/DDBJ whole genome shotgun (WGS) entry which is preliminary data.</text>
</comment>
<evidence type="ECO:0000313" key="1">
    <source>
        <dbReference type="EMBL" id="MEF2256334.1"/>
    </source>
</evidence>
<reference evidence="1 2" key="1">
    <citation type="submission" date="2024-01" db="EMBL/GenBank/DDBJ databases">
        <title>the genome sequence of strain Microbacterium schleiferi NBRC 15075.</title>
        <authorList>
            <person name="Ding Y."/>
            <person name="Zhang G."/>
        </authorList>
    </citation>
    <scope>NUCLEOTIDE SEQUENCE [LARGE SCALE GENOMIC DNA]</scope>
    <source>
        <strain evidence="1 2">NBRC 15075</strain>
    </source>
</reference>
<keyword evidence="2" id="KW-1185">Reference proteome</keyword>
<dbReference type="SUPFAM" id="SSF48239">
    <property type="entry name" value="Terpenoid cyclases/Protein prenyltransferases"/>
    <property type="match status" value="1"/>
</dbReference>
<dbReference type="RefSeq" id="WP_331792394.1">
    <property type="nucleotide sequence ID" value="NZ_BAAAUO010000006.1"/>
</dbReference>
<protein>
    <submittedName>
        <fullName evidence="1">Squalene cyclase</fullName>
    </submittedName>
</protein>
<accession>A0ABU7V9H5</accession>
<sequence length="322" mass="35836">MDRDELEQWLLDSDPTLRWQVQRDLTGAPEEVWQATRASMAHEGDAARLLALQDADGQWAGGAYFPAGYTGEGPGQPWTATTWTLTTLREWGLDAAALAGTAEKLRENARWEYDDLPYWDGETDVCINAMTLANGAWLGADVSPIVEFFATKTLPDGGWNCEWVEGSTRSSFHSTINAVRGILAYEQLAGDDTLTAVRHRGEEYLLERRLRYRLSTGEPVGPWADLLMYPYRHPHTALKAVDYFTEAAAHDGIRPDARIVDTVERVRAACQPDGRWLQGEKLEGAVWFPLDVEPGEPSKWVTFLALRALQRQDAAVSGESAA</sequence>
<gene>
    <name evidence="1" type="ORF">V2V91_14515</name>
</gene>
<organism evidence="1 2">
    <name type="scientific">Microbacterium schleiferi</name>
    <dbReference type="NCBI Taxonomy" id="69362"/>
    <lineage>
        <taxon>Bacteria</taxon>
        <taxon>Bacillati</taxon>
        <taxon>Actinomycetota</taxon>
        <taxon>Actinomycetes</taxon>
        <taxon>Micrococcales</taxon>
        <taxon>Microbacteriaceae</taxon>
        <taxon>Microbacterium</taxon>
    </lineage>
</organism>
<name>A0ABU7V9H5_9MICO</name>
<dbReference type="InterPro" id="IPR008930">
    <property type="entry name" value="Terpenoid_cyclase/PrenylTrfase"/>
</dbReference>
<evidence type="ECO:0000313" key="2">
    <source>
        <dbReference type="Proteomes" id="UP001351900"/>
    </source>
</evidence>
<dbReference type="EMBL" id="JAZHOV010000010">
    <property type="protein sequence ID" value="MEF2256334.1"/>
    <property type="molecule type" value="Genomic_DNA"/>
</dbReference>
<proteinExistence type="predicted"/>
<dbReference type="Proteomes" id="UP001351900">
    <property type="component" value="Unassembled WGS sequence"/>
</dbReference>